<keyword evidence="7" id="KW-1185">Reference proteome</keyword>
<dbReference type="GO" id="GO:0016787">
    <property type="term" value="F:hydrolase activity"/>
    <property type="evidence" value="ECO:0007669"/>
    <property type="project" value="UniProtKB-UniRule"/>
</dbReference>
<comment type="caution">
    <text evidence="4">Lacks conserved residue(s) required for the propagation of feature annotation.</text>
</comment>
<dbReference type="RefSeq" id="WP_075494117.1">
    <property type="nucleotide sequence ID" value="NZ_CP053844.1"/>
</dbReference>
<dbReference type="InterPro" id="IPR016035">
    <property type="entry name" value="Acyl_Trfase/lysoPLipase"/>
</dbReference>
<keyword evidence="2 4" id="KW-0442">Lipid degradation</keyword>
<dbReference type="InterPro" id="IPR050301">
    <property type="entry name" value="NTE"/>
</dbReference>
<gene>
    <name evidence="6" type="primary">rssA</name>
    <name evidence="6" type="ORF">ERS672216_01518</name>
</gene>
<evidence type="ECO:0000256" key="3">
    <source>
        <dbReference type="ARBA" id="ARBA00023098"/>
    </source>
</evidence>
<feature type="short sequence motif" description="GXSXG" evidence="4">
    <location>
        <begin position="36"/>
        <end position="40"/>
    </location>
</feature>
<evidence type="ECO:0000256" key="4">
    <source>
        <dbReference type="PROSITE-ProRule" id="PRU01161"/>
    </source>
</evidence>
<feature type="active site" description="Proton acceptor" evidence="4">
    <location>
        <position position="150"/>
    </location>
</feature>
<dbReference type="Proteomes" id="UP000069632">
    <property type="component" value="Unassembled WGS sequence"/>
</dbReference>
<keyword evidence="3 4" id="KW-0443">Lipid metabolism</keyword>
<dbReference type="GO" id="GO:0016042">
    <property type="term" value="P:lipid catabolic process"/>
    <property type="evidence" value="ECO:0007669"/>
    <property type="project" value="UniProtKB-UniRule"/>
</dbReference>
<dbReference type="InterPro" id="IPR002641">
    <property type="entry name" value="PNPLA_dom"/>
</dbReference>
<feature type="short sequence motif" description="DGA/G" evidence="4">
    <location>
        <begin position="150"/>
        <end position="152"/>
    </location>
</feature>
<keyword evidence="1 4" id="KW-0378">Hydrolase</keyword>
<accession>A0A128ENF8</accession>
<dbReference type="Pfam" id="PF01734">
    <property type="entry name" value="Patatin"/>
    <property type="match status" value="1"/>
</dbReference>
<dbReference type="EMBL" id="FIZP01000009">
    <property type="protein sequence ID" value="CZE48636.1"/>
    <property type="molecule type" value="Genomic_DNA"/>
</dbReference>
<evidence type="ECO:0000256" key="2">
    <source>
        <dbReference type="ARBA" id="ARBA00022963"/>
    </source>
</evidence>
<evidence type="ECO:0000313" key="6">
    <source>
        <dbReference type="EMBL" id="CZE48636.1"/>
    </source>
</evidence>
<organism evidence="6 7">
    <name type="scientific">Campylobacter geochelonis</name>
    <dbReference type="NCBI Taxonomy" id="1780362"/>
    <lineage>
        <taxon>Bacteria</taxon>
        <taxon>Pseudomonadati</taxon>
        <taxon>Campylobacterota</taxon>
        <taxon>Epsilonproteobacteria</taxon>
        <taxon>Campylobacterales</taxon>
        <taxon>Campylobacteraceae</taxon>
        <taxon>Campylobacter</taxon>
    </lineage>
</organism>
<reference evidence="6 7" key="1">
    <citation type="submission" date="2016-02" db="EMBL/GenBank/DDBJ databases">
        <authorList>
            <consortium name="Pathogen Informatics"/>
        </authorList>
    </citation>
    <scope>NUCLEOTIDE SEQUENCE [LARGE SCALE GENOMIC DNA]</scope>
    <source>
        <strain evidence="6 7">RC20</strain>
    </source>
</reference>
<feature type="active site" description="Nucleophile" evidence="4">
    <location>
        <position position="38"/>
    </location>
</feature>
<dbReference type="AlphaFoldDB" id="A0A128ENF8"/>
<dbReference type="Gene3D" id="3.40.1090.10">
    <property type="entry name" value="Cytosolic phospholipase A2 catalytic domain"/>
    <property type="match status" value="1"/>
</dbReference>
<evidence type="ECO:0000256" key="1">
    <source>
        <dbReference type="ARBA" id="ARBA00022801"/>
    </source>
</evidence>
<dbReference type="PROSITE" id="PS51635">
    <property type="entry name" value="PNPLA"/>
    <property type="match status" value="1"/>
</dbReference>
<evidence type="ECO:0000313" key="7">
    <source>
        <dbReference type="Proteomes" id="UP000069632"/>
    </source>
</evidence>
<protein>
    <submittedName>
        <fullName evidence="6">NTE family protein rssA</fullName>
    </submittedName>
</protein>
<name>A0A128ENF8_9BACT</name>
<dbReference type="SUPFAM" id="SSF52151">
    <property type="entry name" value="FabD/lysophospholipase-like"/>
    <property type="match status" value="1"/>
</dbReference>
<dbReference type="OrthoDB" id="5290098at2"/>
<proteinExistence type="predicted"/>
<dbReference type="PANTHER" id="PTHR14226">
    <property type="entry name" value="NEUROPATHY TARGET ESTERASE/SWISS CHEESE D.MELANOGASTER"/>
    <property type="match status" value="1"/>
</dbReference>
<dbReference type="PANTHER" id="PTHR14226:SF78">
    <property type="entry name" value="SLR0060 PROTEIN"/>
    <property type="match status" value="1"/>
</dbReference>
<feature type="domain" description="PNPLA" evidence="5">
    <location>
        <begin position="5"/>
        <end position="163"/>
    </location>
</feature>
<sequence>MQIALSLSGGAARGVFHLGVLAKFDEVGIEVGAISGSSIGSMIGVCYAAGMGAKEILKVVKTKEFKKVFKINLPYKSLVKIDKNANAIKELLQVDRLENLLVKTYVGCVDLYSGKMEYFSSGDTLKIVLGSCALVPIFEPIRYENYLLADGGFMDNMPLAPLKKHKLKIVGVDLHPTSKFSPKSSISYTTRALSLMMSSSIKRQQNSCDVYISNPNLANFSLFSFKNFDEMFELGYNSVNKEIIKKIKERV</sequence>
<evidence type="ECO:0000259" key="5">
    <source>
        <dbReference type="PROSITE" id="PS51635"/>
    </source>
</evidence>